<evidence type="ECO:0000256" key="1">
    <source>
        <dbReference type="ARBA" id="ARBA00038069"/>
    </source>
</evidence>
<keyword evidence="2" id="KW-0732">Signal</keyword>
<feature type="signal peptide" evidence="2">
    <location>
        <begin position="1"/>
        <end position="19"/>
    </location>
</feature>
<dbReference type="InterPro" id="IPR052471">
    <property type="entry name" value="PBI_I9"/>
</dbReference>
<dbReference type="OrthoDB" id="3888684at2759"/>
<accession>A0A162K0W8</accession>
<feature type="chain" id="PRO_5007836781" evidence="2">
    <location>
        <begin position="20"/>
        <end position="98"/>
    </location>
</feature>
<comment type="caution">
    <text evidence="3">The sequence shown here is derived from an EMBL/GenBank/DDBJ whole genome shotgun (WGS) entry which is preliminary data.</text>
</comment>
<dbReference type="Gene3D" id="3.30.70.80">
    <property type="entry name" value="Peptidase S8 propeptide/proteinase inhibitor I9"/>
    <property type="match status" value="1"/>
</dbReference>
<dbReference type="AlphaFoldDB" id="A0A162K0W8"/>
<dbReference type="GO" id="GO:0042144">
    <property type="term" value="P:vacuole fusion, non-autophagic"/>
    <property type="evidence" value="ECO:0007669"/>
    <property type="project" value="TreeGrafter"/>
</dbReference>
<dbReference type="PANTHER" id="PTHR28288:SF1">
    <property type="entry name" value="INHIBITOR I9 DOMAIN-CONTAINING PROTEIN"/>
    <property type="match status" value="1"/>
</dbReference>
<dbReference type="GO" id="GO:0004866">
    <property type="term" value="F:endopeptidase inhibitor activity"/>
    <property type="evidence" value="ECO:0007669"/>
    <property type="project" value="TreeGrafter"/>
</dbReference>
<dbReference type="Proteomes" id="UP000076881">
    <property type="component" value="Unassembled WGS sequence"/>
</dbReference>
<dbReference type="InterPro" id="IPR037045">
    <property type="entry name" value="S8pro/Inhibitor_I9_sf"/>
</dbReference>
<name>A0A162K0W8_CORDF</name>
<dbReference type="PANTHER" id="PTHR28288">
    <property type="entry name" value="PROTEASE B INHIBITOR 2"/>
    <property type="match status" value="1"/>
</dbReference>
<protein>
    <submittedName>
        <fullName evidence="3">Proteinase inhibitor, propeptide</fullName>
    </submittedName>
</protein>
<reference evidence="3 4" key="1">
    <citation type="journal article" date="2016" name="Genome Biol. Evol.">
        <title>Divergent and convergent evolution of fungal pathogenicity.</title>
        <authorList>
            <person name="Shang Y."/>
            <person name="Xiao G."/>
            <person name="Zheng P."/>
            <person name="Cen K."/>
            <person name="Zhan S."/>
            <person name="Wang C."/>
        </authorList>
    </citation>
    <scope>NUCLEOTIDE SEQUENCE [LARGE SCALE GENOMIC DNA]</scope>
    <source>
        <strain evidence="3 4">RCEF 1005</strain>
    </source>
</reference>
<keyword evidence="4" id="KW-1185">Reference proteome</keyword>
<organism evidence="3 4">
    <name type="scientific">Akanthomyces lecanii RCEF 1005</name>
    <dbReference type="NCBI Taxonomy" id="1081108"/>
    <lineage>
        <taxon>Eukaryota</taxon>
        <taxon>Fungi</taxon>
        <taxon>Dikarya</taxon>
        <taxon>Ascomycota</taxon>
        <taxon>Pezizomycotina</taxon>
        <taxon>Sordariomycetes</taxon>
        <taxon>Hypocreomycetidae</taxon>
        <taxon>Hypocreales</taxon>
        <taxon>Cordycipitaceae</taxon>
        <taxon>Akanthomyces</taxon>
        <taxon>Cordyceps confragosa</taxon>
    </lineage>
</organism>
<sequence>MKLFSQIVAALVLLPGSLAVDRKVSVIISFDDPNTPDDIVAAARQKIIDGGGQITHDYQIIKGFSAIAPEKSLEVVQTFGSDHSIRVEEDQVVTANSG</sequence>
<comment type="similarity">
    <text evidence="1">Belongs to the protease inhibitor I9 family.</text>
</comment>
<evidence type="ECO:0000313" key="3">
    <source>
        <dbReference type="EMBL" id="OAA76352.1"/>
    </source>
</evidence>
<gene>
    <name evidence="3" type="ORF">LEL_06036</name>
</gene>
<evidence type="ECO:0000313" key="4">
    <source>
        <dbReference type="Proteomes" id="UP000076881"/>
    </source>
</evidence>
<proteinExistence type="inferred from homology"/>
<dbReference type="EMBL" id="AZHF01000004">
    <property type="protein sequence ID" value="OAA76352.1"/>
    <property type="molecule type" value="Genomic_DNA"/>
</dbReference>
<evidence type="ECO:0000256" key="2">
    <source>
        <dbReference type="SAM" id="SignalP"/>
    </source>
</evidence>
<dbReference type="SUPFAM" id="SSF54897">
    <property type="entry name" value="Protease propeptides/inhibitors"/>
    <property type="match status" value="1"/>
</dbReference>